<dbReference type="Proteomes" id="UP001181347">
    <property type="component" value="Unassembled WGS sequence"/>
</dbReference>
<dbReference type="EMBL" id="JAWDES010000001">
    <property type="protein sequence ID" value="MDU0258608.1"/>
    <property type="molecule type" value="Genomic_DNA"/>
</dbReference>
<keyword evidence="1" id="KW-0812">Transmembrane</keyword>
<dbReference type="InterPro" id="IPR000315">
    <property type="entry name" value="Znf_B-box"/>
</dbReference>
<feature type="transmembrane region" description="Helical" evidence="1">
    <location>
        <begin position="81"/>
        <end position="102"/>
    </location>
</feature>
<sequence>MNCANHPAEAAVAQCTECGKGLCVQCVQNQPKPVCAACHEKLRSQTVGSIVFHLLVYVGLFILGYKLNFMEGNGFPDGRFASGYTLMAVVSGWQFLNSVVGWRLVQGDLTAWAIYYVLKLLISVIVGFFTAPFMILWNLIKLISFMMRR</sequence>
<evidence type="ECO:0000259" key="2">
    <source>
        <dbReference type="PROSITE" id="PS50119"/>
    </source>
</evidence>
<reference evidence="3" key="1">
    <citation type="submission" date="2023-10" db="EMBL/GenBank/DDBJ databases">
        <title>Genome Sequence of the Bacteria from From Gut Wall in Crohn's Disease.</title>
        <authorList>
            <person name="Rodriguez-Palacios A."/>
        </authorList>
    </citation>
    <scope>NUCLEOTIDE SEQUENCE</scope>
    <source>
        <strain evidence="3">CavFT-hAR58</strain>
    </source>
</reference>
<evidence type="ECO:0000313" key="3">
    <source>
        <dbReference type="EMBL" id="MDU0258608.1"/>
    </source>
</evidence>
<feature type="transmembrane region" description="Helical" evidence="1">
    <location>
        <begin position="50"/>
        <end position="69"/>
    </location>
</feature>
<protein>
    <recommendedName>
        <fullName evidence="2">B box-type domain-containing protein</fullName>
    </recommendedName>
</protein>
<keyword evidence="1" id="KW-0472">Membrane</keyword>
<keyword evidence="1" id="KW-1133">Transmembrane helix</keyword>
<name>A0AAE4LJ80_9BACT</name>
<dbReference type="GO" id="GO:0008270">
    <property type="term" value="F:zinc ion binding"/>
    <property type="evidence" value="ECO:0007669"/>
    <property type="project" value="InterPro"/>
</dbReference>
<dbReference type="RefSeq" id="WP_227042937.1">
    <property type="nucleotide sequence ID" value="NZ_BAAFKU010000022.1"/>
</dbReference>
<feature type="domain" description="B box-type" evidence="2">
    <location>
        <begin position="1"/>
        <end position="50"/>
    </location>
</feature>
<evidence type="ECO:0000256" key="1">
    <source>
        <dbReference type="SAM" id="Phobius"/>
    </source>
</evidence>
<dbReference type="AlphaFoldDB" id="A0AAE4LJ80"/>
<proteinExistence type="predicted"/>
<organism evidence="3 4">
    <name type="scientific">Alistipes finegoldii</name>
    <dbReference type="NCBI Taxonomy" id="214856"/>
    <lineage>
        <taxon>Bacteria</taxon>
        <taxon>Pseudomonadati</taxon>
        <taxon>Bacteroidota</taxon>
        <taxon>Bacteroidia</taxon>
        <taxon>Bacteroidales</taxon>
        <taxon>Rikenellaceae</taxon>
        <taxon>Alistipes</taxon>
    </lineage>
</organism>
<feature type="transmembrane region" description="Helical" evidence="1">
    <location>
        <begin position="114"/>
        <end position="140"/>
    </location>
</feature>
<dbReference type="PROSITE" id="PS50119">
    <property type="entry name" value="ZF_BBOX"/>
    <property type="match status" value="1"/>
</dbReference>
<accession>A0AAE4LJ80</accession>
<comment type="caution">
    <text evidence="3">The sequence shown here is derived from an EMBL/GenBank/DDBJ whole genome shotgun (WGS) entry which is preliminary data.</text>
</comment>
<gene>
    <name evidence="3" type="ORF">RVH17_00490</name>
</gene>
<evidence type="ECO:0000313" key="4">
    <source>
        <dbReference type="Proteomes" id="UP001181347"/>
    </source>
</evidence>